<proteinExistence type="predicted"/>
<keyword evidence="1" id="KW-1133">Transmembrane helix</keyword>
<keyword evidence="1" id="KW-0472">Membrane</keyword>
<evidence type="ECO:0000313" key="2">
    <source>
        <dbReference type="EMBL" id="KHG23909.1"/>
    </source>
</evidence>
<keyword evidence="1" id="KW-0812">Transmembrane</keyword>
<organism evidence="2 3">
    <name type="scientific">Gossypium arboreum</name>
    <name type="common">Tree cotton</name>
    <name type="synonym">Gossypium nanking</name>
    <dbReference type="NCBI Taxonomy" id="29729"/>
    <lineage>
        <taxon>Eukaryota</taxon>
        <taxon>Viridiplantae</taxon>
        <taxon>Streptophyta</taxon>
        <taxon>Embryophyta</taxon>
        <taxon>Tracheophyta</taxon>
        <taxon>Spermatophyta</taxon>
        <taxon>Magnoliopsida</taxon>
        <taxon>eudicotyledons</taxon>
        <taxon>Gunneridae</taxon>
        <taxon>Pentapetalae</taxon>
        <taxon>rosids</taxon>
        <taxon>malvids</taxon>
        <taxon>Malvales</taxon>
        <taxon>Malvaceae</taxon>
        <taxon>Malvoideae</taxon>
        <taxon>Gossypium</taxon>
    </lineage>
</organism>
<accession>A0A0B0PHJ2</accession>
<sequence>MMIYKSLFIIYFMCIEGVPQPYLFFTVGGNL</sequence>
<dbReference type="EMBL" id="KN426765">
    <property type="protein sequence ID" value="KHG23909.1"/>
    <property type="molecule type" value="Genomic_DNA"/>
</dbReference>
<gene>
    <name evidence="2" type="ORF">F383_29441</name>
</gene>
<protein>
    <submittedName>
        <fullName evidence="2">Uncharacterized protein</fullName>
    </submittedName>
</protein>
<name>A0A0B0PHJ2_GOSAR</name>
<dbReference type="Proteomes" id="UP000032142">
    <property type="component" value="Unassembled WGS sequence"/>
</dbReference>
<keyword evidence="3" id="KW-1185">Reference proteome</keyword>
<reference evidence="3" key="1">
    <citation type="submission" date="2014-09" db="EMBL/GenBank/DDBJ databases">
        <authorList>
            <person name="Mudge J."/>
            <person name="Ramaraj T."/>
            <person name="Lindquist I.E."/>
            <person name="Bharti A.K."/>
            <person name="Sundararajan A."/>
            <person name="Cameron C.T."/>
            <person name="Woodward J.E."/>
            <person name="May G.D."/>
            <person name="Brubaker C."/>
            <person name="Broadhvest J."/>
            <person name="Wilkins T.A."/>
        </authorList>
    </citation>
    <scope>NUCLEOTIDE SEQUENCE</scope>
    <source>
        <strain evidence="3">cv. AKA8401</strain>
    </source>
</reference>
<feature type="transmembrane region" description="Helical" evidence="1">
    <location>
        <begin position="7"/>
        <end position="25"/>
    </location>
</feature>
<evidence type="ECO:0000256" key="1">
    <source>
        <dbReference type="SAM" id="Phobius"/>
    </source>
</evidence>
<dbReference type="AlphaFoldDB" id="A0A0B0PHJ2"/>
<evidence type="ECO:0000313" key="3">
    <source>
        <dbReference type="Proteomes" id="UP000032142"/>
    </source>
</evidence>